<dbReference type="RefSeq" id="WP_183340196.1">
    <property type="nucleotide sequence ID" value="NZ_JACHNU010000001.1"/>
</dbReference>
<evidence type="ECO:0000313" key="1">
    <source>
        <dbReference type="EMBL" id="MBB4661762.1"/>
    </source>
</evidence>
<dbReference type="Gene3D" id="3.40.50.2000">
    <property type="entry name" value="Glycogen Phosphorylase B"/>
    <property type="match status" value="1"/>
</dbReference>
<protein>
    <recommendedName>
        <fullName evidence="3">Glycosyltransferase</fullName>
    </recommendedName>
</protein>
<proteinExistence type="predicted"/>
<dbReference type="AlphaFoldDB" id="A0A840IAW1"/>
<name>A0A840IAW1_9ACTN</name>
<sequence length="348" mass="35999">MSAPDVLIVSLGTTKGLRVADEGLAEQLREAGATVALAATGIGLTDGLRRGYPVNDLVEALAARRAIASAVARERPRAAVISTTTAALLAPSLGVPFAIRFDSPAVLNRTGARNALLHPLERRAMERAAMLLPASTAAAAPLTVATETVVVPIPVRATSDEPAAPRERVAVAYAPDPRAKGLDLLCAAWAEAALPDARLDVYGIPPESAREFLARRGVTAPRSLRWRGMVPAGEFRAALRSAAAFVSAARWEDYGQAALEAMADGTLPVLSPAGGAYEALPLARALDPALVAADLAPASLAAALRHAFSLPEPAAAGLRVRAAAALRDYAPDRVVARLAADVLPRLLG</sequence>
<evidence type="ECO:0008006" key="3">
    <source>
        <dbReference type="Google" id="ProtNLM"/>
    </source>
</evidence>
<reference evidence="1 2" key="1">
    <citation type="submission" date="2020-08" db="EMBL/GenBank/DDBJ databases">
        <title>Genomic Encyclopedia of Archaeal and Bacterial Type Strains, Phase II (KMG-II): from individual species to whole genera.</title>
        <authorList>
            <person name="Goeker M."/>
        </authorList>
    </citation>
    <scope>NUCLEOTIDE SEQUENCE [LARGE SCALE GENOMIC DNA]</scope>
    <source>
        <strain evidence="1 2">DSM 23288</strain>
    </source>
</reference>
<dbReference type="Pfam" id="PF13692">
    <property type="entry name" value="Glyco_trans_1_4"/>
    <property type="match status" value="1"/>
</dbReference>
<evidence type="ECO:0000313" key="2">
    <source>
        <dbReference type="Proteomes" id="UP000585272"/>
    </source>
</evidence>
<comment type="caution">
    <text evidence="1">The sequence shown here is derived from an EMBL/GenBank/DDBJ whole genome shotgun (WGS) entry which is preliminary data.</text>
</comment>
<dbReference type="EMBL" id="JACHNU010000001">
    <property type="protein sequence ID" value="MBB4661762.1"/>
    <property type="molecule type" value="Genomic_DNA"/>
</dbReference>
<gene>
    <name evidence="1" type="ORF">BDZ31_001335</name>
</gene>
<dbReference type="SUPFAM" id="SSF53756">
    <property type="entry name" value="UDP-Glycosyltransferase/glycogen phosphorylase"/>
    <property type="match status" value="1"/>
</dbReference>
<accession>A0A840IAW1</accession>
<keyword evidence="2" id="KW-1185">Reference proteome</keyword>
<dbReference type="Proteomes" id="UP000585272">
    <property type="component" value="Unassembled WGS sequence"/>
</dbReference>
<organism evidence="1 2">
    <name type="scientific">Conexibacter arvalis</name>
    <dbReference type="NCBI Taxonomy" id="912552"/>
    <lineage>
        <taxon>Bacteria</taxon>
        <taxon>Bacillati</taxon>
        <taxon>Actinomycetota</taxon>
        <taxon>Thermoleophilia</taxon>
        <taxon>Solirubrobacterales</taxon>
        <taxon>Conexibacteraceae</taxon>
        <taxon>Conexibacter</taxon>
    </lineage>
</organism>